<dbReference type="Proteomes" id="UP000294325">
    <property type="component" value="Chromosome"/>
</dbReference>
<dbReference type="AlphaFoldDB" id="A0A4P7C1K5"/>
<keyword evidence="3" id="KW-1185">Reference proteome</keyword>
<evidence type="ECO:0000313" key="2">
    <source>
        <dbReference type="EMBL" id="QBQ55517.1"/>
    </source>
</evidence>
<accession>A0A4P7C1K5</accession>
<dbReference type="OrthoDB" id="215254at2"/>
<dbReference type="RefSeq" id="WP_134358776.1">
    <property type="nucleotide sequence ID" value="NZ_CP038033.1"/>
</dbReference>
<dbReference type="InterPro" id="IPR036269">
    <property type="entry name" value="Rho_N_sf"/>
</dbReference>
<dbReference type="Pfam" id="PF07498">
    <property type="entry name" value="Rho_N"/>
    <property type="match status" value="1"/>
</dbReference>
<proteinExistence type="predicted"/>
<dbReference type="InterPro" id="IPR011112">
    <property type="entry name" value="Rho-like_N"/>
</dbReference>
<dbReference type="EMBL" id="CP038033">
    <property type="protein sequence ID" value="QBQ55517.1"/>
    <property type="molecule type" value="Genomic_DNA"/>
</dbReference>
<sequence length="54" mass="6357">MPGGRGYDLPEYERWTEEELHALAQSLSIPNHEKMNRADLIDALMELMSRRKQE</sequence>
<feature type="domain" description="Rho termination factor-like N-terminal" evidence="1">
    <location>
        <begin position="11"/>
        <end position="49"/>
    </location>
</feature>
<evidence type="ECO:0000259" key="1">
    <source>
        <dbReference type="Pfam" id="PF07498"/>
    </source>
</evidence>
<name>A0A4P7C1K5_9GAMM</name>
<dbReference type="GO" id="GO:0006353">
    <property type="term" value="P:DNA-templated transcription termination"/>
    <property type="evidence" value="ECO:0007669"/>
    <property type="project" value="InterPro"/>
</dbReference>
<organism evidence="2 3">
    <name type="scientific">Nitrosococcus wardiae</name>
    <dbReference type="NCBI Taxonomy" id="1814290"/>
    <lineage>
        <taxon>Bacteria</taxon>
        <taxon>Pseudomonadati</taxon>
        <taxon>Pseudomonadota</taxon>
        <taxon>Gammaproteobacteria</taxon>
        <taxon>Chromatiales</taxon>
        <taxon>Chromatiaceae</taxon>
        <taxon>Nitrosococcus</taxon>
    </lineage>
</organism>
<protein>
    <recommendedName>
        <fullName evidence="1">Rho termination factor-like N-terminal domain-containing protein</fullName>
    </recommendedName>
</protein>
<dbReference type="KEGG" id="nwr:E3U44_14115"/>
<reference evidence="2 3" key="1">
    <citation type="submission" date="2019-03" db="EMBL/GenBank/DDBJ databases">
        <title>The genome sequence of Nitrosococcus wardiae strain D1FHST reveals the archetypal metabolic capacity of ammonia-oxidizing Gammaproteobacteria.</title>
        <authorList>
            <person name="Wang L."/>
            <person name="Lim C.K."/>
            <person name="Hanson T.E."/>
            <person name="Dang H."/>
            <person name="Klotz M.G."/>
        </authorList>
    </citation>
    <scope>NUCLEOTIDE SEQUENCE [LARGE SCALE GENOMIC DNA]</scope>
    <source>
        <strain evidence="2 3">D1FHS</strain>
    </source>
</reference>
<evidence type="ECO:0000313" key="3">
    <source>
        <dbReference type="Proteomes" id="UP000294325"/>
    </source>
</evidence>
<gene>
    <name evidence="2" type="ORF">E3U44_14115</name>
</gene>
<dbReference type="SUPFAM" id="SSF68912">
    <property type="entry name" value="Rho N-terminal domain-like"/>
    <property type="match status" value="1"/>
</dbReference>